<accession>A0ABC9G4E9</accession>
<reference evidence="10" key="1">
    <citation type="submission" date="2024-06" db="EMBL/GenBank/DDBJ databases">
        <authorList>
            <person name="Ryan C."/>
        </authorList>
    </citation>
    <scope>NUCLEOTIDE SEQUENCE [LARGE SCALE GENOMIC DNA]</scope>
</reference>
<dbReference type="EMBL" id="OZ075118">
    <property type="protein sequence ID" value="CAL5087138.1"/>
    <property type="molecule type" value="Genomic_DNA"/>
</dbReference>
<evidence type="ECO:0000313" key="9">
    <source>
        <dbReference type="EMBL" id="CAL5087138.1"/>
    </source>
</evidence>
<evidence type="ECO:0000256" key="2">
    <source>
        <dbReference type="ARBA" id="ARBA00022771"/>
    </source>
</evidence>
<dbReference type="PANTHER" id="PTHR46481:SF5">
    <property type="entry name" value="OS08G0393150 PROTEIN"/>
    <property type="match status" value="1"/>
</dbReference>
<reference evidence="9 10" key="2">
    <citation type="submission" date="2024-10" db="EMBL/GenBank/DDBJ databases">
        <authorList>
            <person name="Ryan C."/>
        </authorList>
    </citation>
    <scope>NUCLEOTIDE SEQUENCE [LARGE SCALE GENOMIC DNA]</scope>
</reference>
<sequence length="278" mass="31570">MEGISSVPDPMAESHEAMSVDQSSRSSKRRAKVWGYVDSEQADGIEKAVCKFCKIHLSSVAGKGTTHLNRHIQFHCPNIPQEERDRFIATLKGKTGDGDTHVFDPVVFRGLIAKYFISAEIAFRKAEDPCWKEMINYCQPSFRAVGRLSVRADCILIYEEEKLMLIDQFTKLRSHVSLTADLWSSNQNLGYLGVTAHFINEEFELKKKIIAFKQISFPHTSYAVQDRITSCLMEWELVDKMFTQTLDNASVNIVTFSHANLQWHCSIIGTQKQVWAGS</sequence>
<keyword evidence="1" id="KW-0479">Metal-binding</keyword>
<dbReference type="SUPFAM" id="SSF57667">
    <property type="entry name" value="beta-beta-alpha zinc fingers"/>
    <property type="match status" value="1"/>
</dbReference>
<keyword evidence="2 6" id="KW-0863">Zinc-finger</keyword>
<dbReference type="SUPFAM" id="SSF53098">
    <property type="entry name" value="Ribonuclease H-like"/>
    <property type="match status" value="1"/>
</dbReference>
<feature type="domain" description="BED-type" evidence="8">
    <location>
        <begin position="28"/>
        <end position="83"/>
    </location>
</feature>
<feature type="region of interest" description="Disordered" evidence="7">
    <location>
        <begin position="1"/>
        <end position="24"/>
    </location>
</feature>
<dbReference type="InterPro" id="IPR036236">
    <property type="entry name" value="Znf_C2H2_sf"/>
</dbReference>
<dbReference type="AlphaFoldDB" id="A0ABC9G4E9"/>
<evidence type="ECO:0000256" key="7">
    <source>
        <dbReference type="SAM" id="MobiDB-lite"/>
    </source>
</evidence>
<keyword evidence="3" id="KW-0862">Zinc</keyword>
<proteinExistence type="predicted"/>
<evidence type="ECO:0000256" key="3">
    <source>
        <dbReference type="ARBA" id="ARBA00022833"/>
    </source>
</evidence>
<evidence type="ECO:0000256" key="4">
    <source>
        <dbReference type="ARBA" id="ARBA00023015"/>
    </source>
</evidence>
<protein>
    <recommendedName>
        <fullName evidence="8">BED-type domain-containing protein</fullName>
    </recommendedName>
</protein>
<dbReference type="PROSITE" id="PS50808">
    <property type="entry name" value="ZF_BED"/>
    <property type="match status" value="1"/>
</dbReference>
<dbReference type="InterPro" id="IPR012337">
    <property type="entry name" value="RNaseH-like_sf"/>
</dbReference>
<evidence type="ECO:0000256" key="1">
    <source>
        <dbReference type="ARBA" id="ARBA00022723"/>
    </source>
</evidence>
<name>A0ABC9G4E9_9POAL</name>
<organism evidence="9 10">
    <name type="scientific">Urochloa decumbens</name>
    <dbReference type="NCBI Taxonomy" id="240449"/>
    <lineage>
        <taxon>Eukaryota</taxon>
        <taxon>Viridiplantae</taxon>
        <taxon>Streptophyta</taxon>
        <taxon>Embryophyta</taxon>
        <taxon>Tracheophyta</taxon>
        <taxon>Spermatophyta</taxon>
        <taxon>Magnoliopsida</taxon>
        <taxon>Liliopsida</taxon>
        <taxon>Poales</taxon>
        <taxon>Poaceae</taxon>
        <taxon>PACMAD clade</taxon>
        <taxon>Panicoideae</taxon>
        <taxon>Panicodae</taxon>
        <taxon>Paniceae</taxon>
        <taxon>Melinidinae</taxon>
        <taxon>Urochloa</taxon>
    </lineage>
</organism>
<gene>
    <name evidence="9" type="ORF">URODEC1_LOCUS112018</name>
</gene>
<keyword evidence="10" id="KW-1185">Reference proteome</keyword>
<dbReference type="GO" id="GO:0008270">
    <property type="term" value="F:zinc ion binding"/>
    <property type="evidence" value="ECO:0007669"/>
    <property type="project" value="UniProtKB-KW"/>
</dbReference>
<evidence type="ECO:0000256" key="6">
    <source>
        <dbReference type="PROSITE-ProRule" id="PRU00027"/>
    </source>
</evidence>
<dbReference type="InterPro" id="IPR052035">
    <property type="entry name" value="ZnF_BED_domain_contain"/>
</dbReference>
<dbReference type="SMART" id="SM00614">
    <property type="entry name" value="ZnF_BED"/>
    <property type="match status" value="1"/>
</dbReference>
<dbReference type="Proteomes" id="UP001497457">
    <property type="component" value="Chromosome 8b"/>
</dbReference>
<evidence type="ECO:0000313" key="10">
    <source>
        <dbReference type="Proteomes" id="UP001497457"/>
    </source>
</evidence>
<keyword evidence="4" id="KW-0805">Transcription regulation</keyword>
<dbReference type="InterPro" id="IPR003656">
    <property type="entry name" value="Znf_BED"/>
</dbReference>
<keyword evidence="5" id="KW-0804">Transcription</keyword>
<evidence type="ECO:0000259" key="8">
    <source>
        <dbReference type="PROSITE" id="PS50808"/>
    </source>
</evidence>
<dbReference type="PANTHER" id="PTHR46481">
    <property type="entry name" value="ZINC FINGER BED DOMAIN-CONTAINING PROTEIN 4"/>
    <property type="match status" value="1"/>
</dbReference>
<evidence type="ECO:0000256" key="5">
    <source>
        <dbReference type="ARBA" id="ARBA00023163"/>
    </source>
</evidence>